<dbReference type="GO" id="GO:0006260">
    <property type="term" value="P:DNA replication"/>
    <property type="evidence" value="ECO:0007669"/>
    <property type="project" value="InterPro"/>
</dbReference>
<dbReference type="Pfam" id="PF00436">
    <property type="entry name" value="SSB"/>
    <property type="match status" value="1"/>
</dbReference>
<reference evidence="4" key="1">
    <citation type="submission" date="2022-12" db="EMBL/GenBank/DDBJ databases">
        <title>Polyphasic identification of a Novel Hot-Spring Cyanobacterium Ocullathermofonsia sinensis gen nov. sp. nov. and Genomic Insights on its Adaptations to the Thermal Habitat.</title>
        <authorList>
            <person name="Daroch M."/>
            <person name="Tang J."/>
            <person name="Jiang Y."/>
        </authorList>
    </citation>
    <scope>NUCLEOTIDE SEQUENCE</scope>
    <source>
        <strain evidence="4">PKUAC-SCTA174</strain>
    </source>
</reference>
<keyword evidence="1 2" id="KW-0238">DNA-binding</keyword>
<dbReference type="SUPFAM" id="SSF50249">
    <property type="entry name" value="Nucleic acid-binding proteins"/>
    <property type="match status" value="1"/>
</dbReference>
<dbReference type="Gene3D" id="2.40.50.140">
    <property type="entry name" value="Nucleic acid-binding proteins"/>
    <property type="match status" value="1"/>
</dbReference>
<dbReference type="AlphaFoldDB" id="A0A9E8ZE39"/>
<dbReference type="Proteomes" id="UP001163152">
    <property type="component" value="Chromosome"/>
</dbReference>
<feature type="region of interest" description="Disordered" evidence="3">
    <location>
        <begin position="102"/>
        <end position="160"/>
    </location>
</feature>
<dbReference type="InterPro" id="IPR012340">
    <property type="entry name" value="NA-bd_OB-fold"/>
</dbReference>
<dbReference type="PANTHER" id="PTHR10302:SF27">
    <property type="entry name" value="SINGLE-STRANDED DNA-BINDING PROTEIN"/>
    <property type="match status" value="1"/>
</dbReference>
<evidence type="ECO:0000313" key="4">
    <source>
        <dbReference type="EMBL" id="WAL59535.1"/>
    </source>
</evidence>
<protein>
    <submittedName>
        <fullName evidence="4">Single-stranded DNA-binding protein</fullName>
    </submittedName>
</protein>
<dbReference type="InterPro" id="IPR011344">
    <property type="entry name" value="ssDNA-bd"/>
</dbReference>
<evidence type="ECO:0000256" key="1">
    <source>
        <dbReference type="ARBA" id="ARBA00023125"/>
    </source>
</evidence>
<dbReference type="GO" id="GO:0009295">
    <property type="term" value="C:nucleoid"/>
    <property type="evidence" value="ECO:0007669"/>
    <property type="project" value="TreeGrafter"/>
</dbReference>
<evidence type="ECO:0000256" key="3">
    <source>
        <dbReference type="SAM" id="MobiDB-lite"/>
    </source>
</evidence>
<dbReference type="PANTHER" id="PTHR10302">
    <property type="entry name" value="SINGLE-STRANDED DNA-BINDING PROTEIN"/>
    <property type="match status" value="1"/>
</dbReference>
<sequence length="160" mass="17292">MNSCILMAEIVQEPQLRYTPDNQTPIAEIMVEIAGLRDDDPPARLKVVGWGNLAQEIQENYHQGDRIIVEGRLHMNSIDRPEGFKEKRAELTAQKIHLLGAGATLTTSTTPTATTSATASPTTVAAPPAPSKPRSAELSKTPAYSAAPSNNPVDYDDIPF</sequence>
<name>A0A9E8ZE39_9CYAN</name>
<organism evidence="4 5">
    <name type="scientific">Thermocoleostomius sinensis A174</name>
    <dbReference type="NCBI Taxonomy" id="2016057"/>
    <lineage>
        <taxon>Bacteria</taxon>
        <taxon>Bacillati</taxon>
        <taxon>Cyanobacteriota</taxon>
        <taxon>Cyanophyceae</taxon>
        <taxon>Oculatellales</taxon>
        <taxon>Oculatellaceae</taxon>
        <taxon>Thermocoleostomius</taxon>
    </lineage>
</organism>
<dbReference type="GO" id="GO:0003697">
    <property type="term" value="F:single-stranded DNA binding"/>
    <property type="evidence" value="ECO:0007669"/>
    <property type="project" value="InterPro"/>
</dbReference>
<accession>A0A9E8ZE39</accession>
<dbReference type="PROSITE" id="PS50935">
    <property type="entry name" value="SSB"/>
    <property type="match status" value="1"/>
</dbReference>
<dbReference type="EMBL" id="CP113797">
    <property type="protein sequence ID" value="WAL59535.1"/>
    <property type="molecule type" value="Genomic_DNA"/>
</dbReference>
<dbReference type="CDD" id="cd04496">
    <property type="entry name" value="SSB_OBF"/>
    <property type="match status" value="1"/>
</dbReference>
<dbReference type="InterPro" id="IPR000424">
    <property type="entry name" value="Primosome_PriB/ssb"/>
</dbReference>
<evidence type="ECO:0000313" key="5">
    <source>
        <dbReference type="Proteomes" id="UP001163152"/>
    </source>
</evidence>
<evidence type="ECO:0000256" key="2">
    <source>
        <dbReference type="PROSITE-ProRule" id="PRU00252"/>
    </source>
</evidence>
<dbReference type="RefSeq" id="WP_268609330.1">
    <property type="nucleotide sequence ID" value="NZ_CP113797.1"/>
</dbReference>
<feature type="compositionally biased region" description="Low complexity" evidence="3">
    <location>
        <begin position="103"/>
        <end position="126"/>
    </location>
</feature>
<dbReference type="KEGG" id="tsin:OXH18_20535"/>
<proteinExistence type="predicted"/>
<gene>
    <name evidence="4" type="ORF">OXH18_20535</name>
</gene>
<keyword evidence="5" id="KW-1185">Reference proteome</keyword>